<proteinExistence type="predicted"/>
<dbReference type="Proteomes" id="UP001165074">
    <property type="component" value="Unassembled WGS sequence"/>
</dbReference>
<gene>
    <name evidence="2" type="ORF">Airi02_030090</name>
</gene>
<protein>
    <submittedName>
        <fullName evidence="2">Uncharacterized protein</fullName>
    </submittedName>
</protein>
<evidence type="ECO:0000313" key="2">
    <source>
        <dbReference type="EMBL" id="GLY85080.1"/>
    </source>
</evidence>
<organism evidence="2 3">
    <name type="scientific">Actinoallomurus iriomotensis</name>
    <dbReference type="NCBI Taxonomy" id="478107"/>
    <lineage>
        <taxon>Bacteria</taxon>
        <taxon>Bacillati</taxon>
        <taxon>Actinomycetota</taxon>
        <taxon>Actinomycetes</taxon>
        <taxon>Streptosporangiales</taxon>
        <taxon>Thermomonosporaceae</taxon>
        <taxon>Actinoallomurus</taxon>
    </lineage>
</organism>
<keyword evidence="3" id="KW-1185">Reference proteome</keyword>
<comment type="caution">
    <text evidence="2">The sequence shown here is derived from an EMBL/GenBank/DDBJ whole genome shotgun (WGS) entry which is preliminary data.</text>
</comment>
<dbReference type="AlphaFoldDB" id="A0A9W6RZH9"/>
<reference evidence="2" key="1">
    <citation type="submission" date="2023-03" db="EMBL/GenBank/DDBJ databases">
        <title>Actinoallomurus iriomotensis NBRC 103684.</title>
        <authorList>
            <person name="Ichikawa N."/>
            <person name="Sato H."/>
            <person name="Tonouchi N."/>
        </authorList>
    </citation>
    <scope>NUCLEOTIDE SEQUENCE</scope>
    <source>
        <strain evidence="2">NBRC 103684</strain>
    </source>
</reference>
<evidence type="ECO:0000313" key="3">
    <source>
        <dbReference type="Proteomes" id="UP001165074"/>
    </source>
</evidence>
<evidence type="ECO:0000256" key="1">
    <source>
        <dbReference type="SAM" id="MobiDB-lite"/>
    </source>
</evidence>
<accession>A0A9W6RZH9</accession>
<feature type="region of interest" description="Disordered" evidence="1">
    <location>
        <begin position="45"/>
        <end position="70"/>
    </location>
</feature>
<name>A0A9W6RZH9_9ACTN</name>
<feature type="compositionally biased region" description="Polar residues" evidence="1">
    <location>
        <begin position="53"/>
        <end position="64"/>
    </location>
</feature>
<dbReference type="EMBL" id="BSTK01000004">
    <property type="protein sequence ID" value="GLY85080.1"/>
    <property type="molecule type" value="Genomic_DNA"/>
</dbReference>
<sequence>MFQTGRPIVTGPVSGGHAVAVTSTAASVGPYRLFRPAGRTAWNRSRRCADSASPLQMTSRSVVQSRAAGSRTKSWSIEGTKCAIVTPVRRISSARYAGSRWPSGLATTRVAPEMSGRNSSHTETSKPSGVFCRIRSSAVTA</sequence>